<evidence type="ECO:0000256" key="1">
    <source>
        <dbReference type="ARBA" id="ARBA00023015"/>
    </source>
</evidence>
<dbReference type="Gene3D" id="4.10.240.10">
    <property type="entry name" value="Zn(2)-C6 fungal-type DNA-binding domain"/>
    <property type="match status" value="1"/>
</dbReference>
<evidence type="ECO:0000256" key="2">
    <source>
        <dbReference type="ARBA" id="ARBA00023125"/>
    </source>
</evidence>
<evidence type="ECO:0000256" key="4">
    <source>
        <dbReference type="ARBA" id="ARBA00023242"/>
    </source>
</evidence>
<keyword evidence="4" id="KW-0539">Nucleus</keyword>
<feature type="region of interest" description="Disordered" evidence="5">
    <location>
        <begin position="80"/>
        <end position="103"/>
    </location>
</feature>
<sequence>MREVTYRPQLDKFDAHSHVTHIGFEPVSFISVQFTPLAVHCRRRKIRCLLAPDDSQGRCENCIRLKKECHFYPVDQQPAVDKRGRPITKPETAGSDASLTTTPPLLGSGAVMEQKESYFPYPNMAISSGQDISAYNSGAYPGTPVAAYTPDPIVASELGAIPGAAQAVPAWNEPIYDPQVPGMVLRPSPGAVVPPGAIPHPSSGPMAVTPDATGILPVNMSAAGFGAVPHDSTAWGGQISRSMSLSARPGVPSPIPQAYPSQYHPSPQINPEFKRRMTTPAESYSAMGHIPSVPQLPSTPVPVSFDEAQIPFTTYNMPGTVSGQVIVGSAADPMSLSEWYSPDSLQAHQQGFIPDQQNLMHRPPS</sequence>
<gene>
    <name evidence="7" type="ORF">MGYG_00146</name>
</gene>
<dbReference type="VEuPathDB" id="FungiDB:MGYG_00146"/>
<dbReference type="Proteomes" id="UP000002669">
    <property type="component" value="Unassembled WGS sequence"/>
</dbReference>
<organism evidence="8">
    <name type="scientific">Arthroderma gypseum (strain ATCC MYA-4604 / CBS 118893)</name>
    <name type="common">Microsporum gypseum</name>
    <dbReference type="NCBI Taxonomy" id="535722"/>
    <lineage>
        <taxon>Eukaryota</taxon>
        <taxon>Fungi</taxon>
        <taxon>Dikarya</taxon>
        <taxon>Ascomycota</taxon>
        <taxon>Pezizomycotina</taxon>
        <taxon>Eurotiomycetes</taxon>
        <taxon>Eurotiomycetidae</taxon>
        <taxon>Onygenales</taxon>
        <taxon>Arthrodermataceae</taxon>
        <taxon>Nannizzia</taxon>
    </lineage>
</organism>
<dbReference type="OMA" id="KECHFYP"/>
<keyword evidence="3" id="KW-0804">Transcription</keyword>
<dbReference type="GO" id="GO:0003677">
    <property type="term" value="F:DNA binding"/>
    <property type="evidence" value="ECO:0007669"/>
    <property type="project" value="UniProtKB-KW"/>
</dbReference>
<accession>E5R374</accession>
<evidence type="ECO:0000313" key="7">
    <source>
        <dbReference type="EMBL" id="EFQ97103.1"/>
    </source>
</evidence>
<evidence type="ECO:0000313" key="8">
    <source>
        <dbReference type="Proteomes" id="UP000002669"/>
    </source>
</evidence>
<feature type="domain" description="Zn(2)-C6 fungal-type" evidence="6">
    <location>
        <begin position="33"/>
        <end position="80"/>
    </location>
</feature>
<dbReference type="AlphaFoldDB" id="E5R374"/>
<dbReference type="InParanoid" id="E5R374"/>
<evidence type="ECO:0000256" key="5">
    <source>
        <dbReference type="SAM" id="MobiDB-lite"/>
    </source>
</evidence>
<dbReference type="GO" id="GO:0000981">
    <property type="term" value="F:DNA-binding transcription factor activity, RNA polymerase II-specific"/>
    <property type="evidence" value="ECO:0007669"/>
    <property type="project" value="InterPro"/>
</dbReference>
<proteinExistence type="predicted"/>
<dbReference type="RefSeq" id="XP_003176055.1">
    <property type="nucleotide sequence ID" value="XM_003176007.1"/>
</dbReference>
<evidence type="ECO:0000256" key="3">
    <source>
        <dbReference type="ARBA" id="ARBA00023163"/>
    </source>
</evidence>
<keyword evidence="8" id="KW-1185">Reference proteome</keyword>
<dbReference type="eggNOG" id="ENOG502S404">
    <property type="taxonomic scope" value="Eukaryota"/>
</dbReference>
<dbReference type="GeneID" id="10031366"/>
<dbReference type="GO" id="GO:0008270">
    <property type="term" value="F:zinc ion binding"/>
    <property type="evidence" value="ECO:0007669"/>
    <property type="project" value="InterPro"/>
</dbReference>
<keyword evidence="1" id="KW-0805">Transcription regulation</keyword>
<dbReference type="STRING" id="535722.E5R374"/>
<dbReference type="HOGENOM" id="CLU_062081_0_0_1"/>
<dbReference type="SUPFAM" id="SSF57701">
    <property type="entry name" value="Zn2/Cys6 DNA-binding domain"/>
    <property type="match status" value="1"/>
</dbReference>
<keyword evidence="2" id="KW-0238">DNA-binding</keyword>
<dbReference type="OrthoDB" id="4150019at2759"/>
<name>E5R374_ARTGP</name>
<reference evidence="8" key="1">
    <citation type="journal article" date="2012" name="MBio">
        <title>Comparative genome analysis of Trichophyton rubrum and related dermatophytes reveals candidate genes involved in infection.</title>
        <authorList>
            <person name="Martinez D.A."/>
            <person name="Oliver B.G."/>
            <person name="Graeser Y."/>
            <person name="Goldberg J.M."/>
            <person name="Li W."/>
            <person name="Martinez-Rossi N.M."/>
            <person name="Monod M."/>
            <person name="Shelest E."/>
            <person name="Barton R.C."/>
            <person name="Birch E."/>
            <person name="Brakhage A.A."/>
            <person name="Chen Z."/>
            <person name="Gurr S.J."/>
            <person name="Heiman D."/>
            <person name="Heitman J."/>
            <person name="Kosti I."/>
            <person name="Rossi A."/>
            <person name="Saif S."/>
            <person name="Samalova M."/>
            <person name="Saunders C.W."/>
            <person name="Shea T."/>
            <person name="Summerbell R.C."/>
            <person name="Xu J."/>
            <person name="Young S."/>
            <person name="Zeng Q."/>
            <person name="Birren B.W."/>
            <person name="Cuomo C.A."/>
            <person name="White T.C."/>
        </authorList>
    </citation>
    <scope>NUCLEOTIDE SEQUENCE [LARGE SCALE GENOMIC DNA]</scope>
    <source>
        <strain evidence="8">ATCC MYA-4604 / CBS 118893</strain>
    </source>
</reference>
<protein>
    <recommendedName>
        <fullName evidence="6">Zn(2)-C6 fungal-type domain-containing protein</fullName>
    </recommendedName>
</protein>
<dbReference type="InterPro" id="IPR036864">
    <property type="entry name" value="Zn2-C6_fun-type_DNA-bd_sf"/>
</dbReference>
<dbReference type="Pfam" id="PF00172">
    <property type="entry name" value="Zn_clus"/>
    <property type="match status" value="1"/>
</dbReference>
<dbReference type="EMBL" id="DS989822">
    <property type="protein sequence ID" value="EFQ97103.1"/>
    <property type="molecule type" value="Genomic_DNA"/>
</dbReference>
<evidence type="ECO:0000259" key="6">
    <source>
        <dbReference type="SMART" id="SM00066"/>
    </source>
</evidence>
<dbReference type="CDD" id="cd00067">
    <property type="entry name" value="GAL4"/>
    <property type="match status" value="1"/>
</dbReference>
<dbReference type="InterPro" id="IPR001138">
    <property type="entry name" value="Zn2Cys6_DnaBD"/>
</dbReference>
<dbReference type="SMART" id="SM00066">
    <property type="entry name" value="GAL4"/>
    <property type="match status" value="1"/>
</dbReference>